<organism evidence="2 3">
    <name type="scientific">Rattus norvegicus</name>
    <name type="common">Rat</name>
    <dbReference type="NCBI Taxonomy" id="10116"/>
    <lineage>
        <taxon>Eukaryota</taxon>
        <taxon>Metazoa</taxon>
        <taxon>Chordata</taxon>
        <taxon>Craniata</taxon>
        <taxon>Vertebrata</taxon>
        <taxon>Euteleostomi</taxon>
        <taxon>Mammalia</taxon>
        <taxon>Eutheria</taxon>
        <taxon>Euarchontoglires</taxon>
        <taxon>Glires</taxon>
        <taxon>Rodentia</taxon>
        <taxon>Myomorpha</taxon>
        <taxon>Muroidea</taxon>
        <taxon>Muridae</taxon>
        <taxon>Murinae</taxon>
        <taxon>Rattus</taxon>
    </lineage>
</organism>
<gene>
    <name evidence="2" type="ORF">rCG_31335</name>
</gene>
<evidence type="ECO:0000256" key="1">
    <source>
        <dbReference type="SAM" id="MobiDB-lite"/>
    </source>
</evidence>
<dbReference type="Proteomes" id="UP000234681">
    <property type="component" value="Chromosome 5"/>
</dbReference>
<accession>A6IUD5</accession>
<evidence type="ECO:0000313" key="3">
    <source>
        <dbReference type="Proteomes" id="UP000234681"/>
    </source>
</evidence>
<reference evidence="3" key="1">
    <citation type="submission" date="2005-09" db="EMBL/GenBank/DDBJ databases">
        <authorList>
            <person name="Mural R.J."/>
            <person name="Li P.W."/>
            <person name="Adams M.D."/>
            <person name="Amanatides P.G."/>
            <person name="Baden-Tillson H."/>
            <person name="Barnstead M."/>
            <person name="Chin S.H."/>
            <person name="Dew I."/>
            <person name="Evans C.A."/>
            <person name="Ferriera S."/>
            <person name="Flanigan M."/>
            <person name="Fosler C."/>
            <person name="Glodek A."/>
            <person name="Gu Z."/>
            <person name="Holt R.A."/>
            <person name="Jennings D."/>
            <person name="Kraft C.L."/>
            <person name="Lu F."/>
            <person name="Nguyen T."/>
            <person name="Nusskern D.R."/>
            <person name="Pfannkoch C.M."/>
            <person name="Sitter C."/>
            <person name="Sutton G.G."/>
            <person name="Venter J.C."/>
            <person name="Wang Z."/>
            <person name="Woodage T."/>
            <person name="Zheng X.H."/>
            <person name="Zhong F."/>
        </authorList>
    </citation>
    <scope>NUCLEOTIDE SEQUENCE [LARGE SCALE GENOMIC DNA]</scope>
    <source>
        <strain>BN</strain>
        <strain evidence="3">Sprague-Dawley</strain>
    </source>
</reference>
<proteinExistence type="predicted"/>
<feature type="compositionally biased region" description="Polar residues" evidence="1">
    <location>
        <begin position="13"/>
        <end position="23"/>
    </location>
</feature>
<dbReference type="EMBL" id="CH473968">
    <property type="protein sequence ID" value="EDL81186.1"/>
    <property type="molecule type" value="Genomic_DNA"/>
</dbReference>
<evidence type="ECO:0000313" key="2">
    <source>
        <dbReference type="EMBL" id="EDL81186.1"/>
    </source>
</evidence>
<name>A6IUD5_RAT</name>
<protein>
    <submittedName>
        <fullName evidence="2">RCG31335</fullName>
    </submittedName>
</protein>
<sequence length="91" mass="9920">MIIGVDNGCANSTFSKGQTNKTKGTLGGVPPKTGFSENLTGWNSSRMWEEHQNSARPDKQAEMSRCMACMRVFATVCLVPEKDERGSHGIL</sequence>
<dbReference type="AlphaFoldDB" id="A6IUD5"/>
<feature type="region of interest" description="Disordered" evidence="1">
    <location>
        <begin position="13"/>
        <end position="40"/>
    </location>
</feature>